<dbReference type="GO" id="GO:0005634">
    <property type="term" value="C:nucleus"/>
    <property type="evidence" value="ECO:0007669"/>
    <property type="project" value="UniProtKB-ARBA"/>
</dbReference>
<dbReference type="InterPro" id="IPR013103">
    <property type="entry name" value="RVT_2"/>
</dbReference>
<feature type="region of interest" description="Disordered" evidence="2">
    <location>
        <begin position="574"/>
        <end position="593"/>
    </location>
</feature>
<evidence type="ECO:0000259" key="3">
    <source>
        <dbReference type="PROSITE" id="PS50994"/>
    </source>
</evidence>
<feature type="compositionally biased region" description="Low complexity" evidence="2">
    <location>
        <begin position="534"/>
        <end position="556"/>
    </location>
</feature>
<gene>
    <name evidence="4" type="ORF">DID88_007884</name>
</gene>
<dbReference type="Proteomes" id="UP000249056">
    <property type="component" value="Unassembled WGS sequence"/>
</dbReference>
<dbReference type="GO" id="GO:0003723">
    <property type="term" value="F:RNA binding"/>
    <property type="evidence" value="ECO:0007669"/>
    <property type="project" value="UniProtKB-KW"/>
</dbReference>
<evidence type="ECO:0000313" key="4">
    <source>
        <dbReference type="EMBL" id="RAL67104.1"/>
    </source>
</evidence>
<sequence length="1688" mass="192636">MADTPGTSSTSSPPPVLPETLRAEINNAFNQWQWIAGELSSLQDHELHSPLPLLTLTQDQQDYLNHLCNVINRTLDSLFNTQQTLERDLATERLLKTAVDNQLSTQLQLTQLLLSGHRSWHYQQGHIYRKKRKNAEEWLDTVKEQQNDDEPIVFDAKAFTTYVRFKRKQYNCEDINDGELAEIFHNDFKVFTAAQFAKIHQIDARKLRMVLRTRGVYIPKTRVEASTVLYEQSRKSTTDVWTKEQVQEVLKDSNIEEPKFKSGIVRDFIKNNFKYKEEDDDDGDMYGGGGDPDDDGDDDDNNSHRGRRPSWDKRPSKHSNTQSLVSLSKFYTNEEKYGGDDDNFDFKLSIFYEITRRAEVPMDMQYKAFPIMLKDSALEFFHANYESLPPTFKELCTYMRNNFEGDEYQRNMLSKWNSITLKSTKKENKNKPLSECLTIMIKQLRMLQHRLDPAMRQTSHLHNKLILACEDVEACNLACFDPKKEVSGLINQLRQSINTWERSHKNEEDAVLFTDRRFRSNNGNDRNGSRDSRNSNFRSNNFRNNSYNKSRHSNSSNQRNQCWICKKEGCRSTKHSKEEQDKQRREYREKIKGGSNNAFNKRYDQWMIEYEGEATDAESDSETEMGLDPVEATLPTESAVDIFYTSYTSKEFYGICIDTACAGKSTVGIGQYHAWKQICPVTYDPQTAGAANVRFGKGTATSIGSFRVIAPFGDVDFHIVDADIPFLLSLEDMDRLKAFYNNITDQFITPNVDMNQLIQESICQNDCYLTTTELQRLHRRFGHPSAQRFHQVLQRAGYDENNDAIKHLTKYCKHCQMHSKSPGRFRFTLPEDTEFNYAIYVDVMYIAGEPVLHIVDEATRYQAARFLDNISAKHTFDTLRECWIDVYIGPPDYIIHDAGKNFVSKEFVQNAKSISITTKSVPVEAHNSVGIVERYHHPLRRAYEILTKELEDDNLTKVMVLQMAVKAVNDTAGPNGLVPTLLVYGTYPRLSDINPPTATIIQRAKATKKAMAEVRHIRAKRQVTEALRLRNGPSTTSVLTLPLNSEVLVWREGKGGNISGKWTGPHPLIGTDGETCEVELSSGPTKFRSTSVRPFYTEPEEIEENDGSTNDDDGDTIVVDTSRMEAPRPQTPPPAVQPDVQLRRRMRSNLTNMVNIIDIDTNPPQLTVFLQENTPMRYTESRRKEVDGLMENGVFKIVSKASIPPGTRLFKSRFVDEMKDEGTDKAYAKSRLVVQAYQDEGKTTVLTQSPTIQRVSQRIVLALAAILRASNKHIQVYLRDITQAYTQSTTTLNRPIYMEAPKEVGLEDGYVLYVIKPLYGIPEAGNHWFGTYHNHHRDKLNMTQSTYDPCLLYSNDSIGIVGLQTDDTLIVAVERFAHLEQEQLGKAHFMAKNREQLTEDHPLKFNGGLITLKGDKIYLNQEKQCNNIRMVTPGNVDMHGTRGKVRKNVTSKNQYVAQRARGAYIATVCQPEASYHLSVAAQVIDPKEEDAVKLNKVIKWQMDNPTRGLTFVPLDMDSIQLVVFTDASFANNTDLSSQIGYVICLMDKHNNANIIHWTSIKCKRITRSVLASELYALVLGFDVGAAIKGTVNAILKLKKPIPLILCTDSKSLYDLLTKLGTSAEKRLLIDIMALRQCYENREITEIKWIDGKSNPADAMTKNGACQALKDLIDTNKIVIKETHWVERE</sequence>
<reference evidence="4 5" key="1">
    <citation type="submission" date="2018-06" db="EMBL/GenBank/DDBJ databases">
        <title>Genome Sequence of the Brown Rot Fungal Pathogen Monilinia fructigena.</title>
        <authorList>
            <person name="Landi L."/>
            <person name="De Miccolis Angelini R.M."/>
            <person name="Pollastro S."/>
            <person name="Abate D."/>
            <person name="Faretra F."/>
            <person name="Romanazzi G."/>
        </authorList>
    </citation>
    <scope>NUCLEOTIDE SEQUENCE [LARGE SCALE GENOMIC DNA]</scope>
    <source>
        <strain evidence="4 5">Mfrg269</strain>
    </source>
</reference>
<dbReference type="Pfam" id="PF07727">
    <property type="entry name" value="RVT_2"/>
    <property type="match status" value="1"/>
</dbReference>
<dbReference type="CDD" id="cd09272">
    <property type="entry name" value="RNase_HI_RT_Ty1"/>
    <property type="match status" value="1"/>
</dbReference>
<dbReference type="GO" id="GO:0015074">
    <property type="term" value="P:DNA integration"/>
    <property type="evidence" value="ECO:0007669"/>
    <property type="project" value="InterPro"/>
</dbReference>
<feature type="region of interest" description="Disordered" evidence="2">
    <location>
        <begin position="518"/>
        <end position="556"/>
    </location>
</feature>
<proteinExistence type="predicted"/>
<feature type="compositionally biased region" description="Basic and acidic residues" evidence="2">
    <location>
        <begin position="574"/>
        <end position="592"/>
    </location>
</feature>
<organism evidence="4 5">
    <name type="scientific">Monilinia fructigena</name>
    <dbReference type="NCBI Taxonomy" id="38457"/>
    <lineage>
        <taxon>Eukaryota</taxon>
        <taxon>Fungi</taxon>
        <taxon>Dikarya</taxon>
        <taxon>Ascomycota</taxon>
        <taxon>Pezizomycotina</taxon>
        <taxon>Leotiomycetes</taxon>
        <taxon>Helotiales</taxon>
        <taxon>Sclerotiniaceae</taxon>
        <taxon>Monilinia</taxon>
    </lineage>
</organism>
<evidence type="ECO:0000256" key="2">
    <source>
        <dbReference type="SAM" id="MobiDB-lite"/>
    </source>
</evidence>
<feature type="domain" description="Integrase catalytic" evidence="3">
    <location>
        <begin position="826"/>
        <end position="987"/>
    </location>
</feature>
<comment type="caution">
    <text evidence="4">The sequence shown here is derived from an EMBL/GenBank/DDBJ whole genome shotgun (WGS) entry which is preliminary data.</text>
</comment>
<dbReference type="PROSITE" id="PS50994">
    <property type="entry name" value="INTEGRASE"/>
    <property type="match status" value="1"/>
</dbReference>
<dbReference type="InterPro" id="IPR001584">
    <property type="entry name" value="Integrase_cat-core"/>
</dbReference>
<dbReference type="SUPFAM" id="SSF53098">
    <property type="entry name" value="Ribonuclease H-like"/>
    <property type="match status" value="2"/>
</dbReference>
<dbReference type="InterPro" id="IPR036397">
    <property type="entry name" value="RNaseH_sf"/>
</dbReference>
<evidence type="ECO:0000313" key="5">
    <source>
        <dbReference type="Proteomes" id="UP000249056"/>
    </source>
</evidence>
<feature type="compositionally biased region" description="Acidic residues" evidence="2">
    <location>
        <begin position="1098"/>
        <end position="1115"/>
    </location>
</feature>
<dbReference type="Gene3D" id="3.30.420.10">
    <property type="entry name" value="Ribonuclease H-like superfamily/Ribonuclease H"/>
    <property type="match status" value="2"/>
</dbReference>
<evidence type="ECO:0000256" key="1">
    <source>
        <dbReference type="ARBA" id="ARBA00022884"/>
    </source>
</evidence>
<dbReference type="EMBL" id="QKRW01000004">
    <property type="protein sequence ID" value="RAL67104.1"/>
    <property type="molecule type" value="Genomic_DNA"/>
</dbReference>
<feature type="region of interest" description="Disordered" evidence="2">
    <location>
        <begin position="279"/>
        <end position="320"/>
    </location>
</feature>
<dbReference type="PANTHER" id="PTHR37984:SF5">
    <property type="entry name" value="PROTEIN NYNRIN-LIKE"/>
    <property type="match status" value="1"/>
</dbReference>
<dbReference type="OrthoDB" id="3562262at2759"/>
<dbReference type="PANTHER" id="PTHR37984">
    <property type="entry name" value="PROTEIN CBG26694"/>
    <property type="match status" value="1"/>
</dbReference>
<dbReference type="InterPro" id="IPR050951">
    <property type="entry name" value="Retrovirus_Pol_polyprotein"/>
</dbReference>
<feature type="compositionally biased region" description="Acidic residues" evidence="2">
    <location>
        <begin position="291"/>
        <end position="300"/>
    </location>
</feature>
<protein>
    <recommendedName>
        <fullName evidence="3">Integrase catalytic domain-containing protein</fullName>
    </recommendedName>
</protein>
<keyword evidence="1" id="KW-0694">RNA-binding</keyword>
<feature type="region of interest" description="Disordered" evidence="2">
    <location>
        <begin position="1094"/>
        <end position="1115"/>
    </location>
</feature>
<keyword evidence="5" id="KW-1185">Reference proteome</keyword>
<accession>A0A395J4Q8</accession>
<name>A0A395J4Q8_9HELO</name>
<dbReference type="InterPro" id="IPR012337">
    <property type="entry name" value="RNaseH-like_sf"/>
</dbReference>